<gene>
    <name evidence="3" type="ORF">OJ962_33775</name>
</gene>
<evidence type="ECO:0008006" key="5">
    <source>
        <dbReference type="Google" id="ProtNLM"/>
    </source>
</evidence>
<evidence type="ECO:0000256" key="1">
    <source>
        <dbReference type="SAM" id="Phobius"/>
    </source>
</evidence>
<protein>
    <recommendedName>
        <fullName evidence="5">DUF3068 domain-containing protein</fullName>
    </recommendedName>
</protein>
<dbReference type="RefSeq" id="WP_202956532.1">
    <property type="nucleotide sequence ID" value="NZ_JAPCID010000096.1"/>
</dbReference>
<evidence type="ECO:0000313" key="3">
    <source>
        <dbReference type="EMBL" id="MDA0142503.1"/>
    </source>
</evidence>
<proteinExistence type="predicted"/>
<keyword evidence="1" id="KW-0472">Membrane</keyword>
<accession>A0ABT4RV88</accession>
<evidence type="ECO:0000256" key="2">
    <source>
        <dbReference type="SAM" id="SignalP"/>
    </source>
</evidence>
<organism evidence="3 4">
    <name type="scientific">Solirubrobacter deserti</name>
    <dbReference type="NCBI Taxonomy" id="2282478"/>
    <lineage>
        <taxon>Bacteria</taxon>
        <taxon>Bacillati</taxon>
        <taxon>Actinomycetota</taxon>
        <taxon>Thermoleophilia</taxon>
        <taxon>Solirubrobacterales</taxon>
        <taxon>Solirubrobacteraceae</taxon>
        <taxon>Solirubrobacter</taxon>
    </lineage>
</organism>
<dbReference type="EMBL" id="JAPCID010000096">
    <property type="protein sequence ID" value="MDA0142503.1"/>
    <property type="molecule type" value="Genomic_DNA"/>
</dbReference>
<sequence length="222" mass="24786">MTRRPVALLTLLALLVAAPVAFAHEGNPNYRSVVKTITPNTEGVNVEILNFDDRVLLHNTSREDVEVFGYENEPYAQVKADGTVLVNTNSKAYYLNEDRMGDAAVPQNLPSEPEWKELSKSGRFEWHDHRMHWMGESDPPQLTDKNKETVIYDKWQIPIQIGSQKGEVTGTLTWVPLDSGGLPLAAIFVFAGLIIVLSLAVLIVRRRRGEPAEGGKEPVEAW</sequence>
<reference evidence="3" key="1">
    <citation type="submission" date="2022-10" db="EMBL/GenBank/DDBJ databases">
        <title>The WGS of Solirubrobacter sp. CPCC 204708.</title>
        <authorList>
            <person name="Jiang Z."/>
        </authorList>
    </citation>
    <scope>NUCLEOTIDE SEQUENCE</scope>
    <source>
        <strain evidence="3">CPCC 204708</strain>
    </source>
</reference>
<name>A0ABT4RV88_9ACTN</name>
<feature type="signal peptide" evidence="2">
    <location>
        <begin position="1"/>
        <end position="23"/>
    </location>
</feature>
<evidence type="ECO:0000313" key="4">
    <source>
        <dbReference type="Proteomes" id="UP001147700"/>
    </source>
</evidence>
<keyword evidence="1" id="KW-0812">Transmembrane</keyword>
<dbReference type="Proteomes" id="UP001147700">
    <property type="component" value="Unassembled WGS sequence"/>
</dbReference>
<keyword evidence="2" id="KW-0732">Signal</keyword>
<keyword evidence="1" id="KW-1133">Transmembrane helix</keyword>
<keyword evidence="4" id="KW-1185">Reference proteome</keyword>
<feature type="chain" id="PRO_5047451803" description="DUF3068 domain-containing protein" evidence="2">
    <location>
        <begin position="24"/>
        <end position="222"/>
    </location>
</feature>
<comment type="caution">
    <text evidence="3">The sequence shown here is derived from an EMBL/GenBank/DDBJ whole genome shotgun (WGS) entry which is preliminary data.</text>
</comment>
<feature type="transmembrane region" description="Helical" evidence="1">
    <location>
        <begin position="182"/>
        <end position="204"/>
    </location>
</feature>